<dbReference type="AlphaFoldDB" id="A0A0N4YP92"/>
<keyword evidence="1 3" id="KW-0863">Zinc-finger</keyword>
<dbReference type="SUPFAM" id="SSF50978">
    <property type="entry name" value="WD40 repeat-like"/>
    <property type="match status" value="1"/>
</dbReference>
<reference evidence="7 8" key="2">
    <citation type="submission" date="2018-11" db="EMBL/GenBank/DDBJ databases">
        <authorList>
            <consortium name="Pathogen Informatics"/>
        </authorList>
    </citation>
    <scope>NUCLEOTIDE SEQUENCE [LARGE SCALE GENOMIC DNA]</scope>
</reference>
<dbReference type="GO" id="GO:0005634">
    <property type="term" value="C:nucleus"/>
    <property type="evidence" value="ECO:0007669"/>
    <property type="project" value="InterPro"/>
</dbReference>
<gene>
    <name evidence="7" type="ORF">NBR_LOCUS19064</name>
</gene>
<evidence type="ECO:0000256" key="4">
    <source>
        <dbReference type="SAM" id="Coils"/>
    </source>
</evidence>
<organism evidence="9">
    <name type="scientific">Nippostrongylus brasiliensis</name>
    <name type="common">Rat hookworm</name>
    <dbReference type="NCBI Taxonomy" id="27835"/>
    <lineage>
        <taxon>Eukaryota</taxon>
        <taxon>Metazoa</taxon>
        <taxon>Ecdysozoa</taxon>
        <taxon>Nematoda</taxon>
        <taxon>Chromadorea</taxon>
        <taxon>Rhabditida</taxon>
        <taxon>Rhabditina</taxon>
        <taxon>Rhabditomorpha</taxon>
        <taxon>Strongyloidea</taxon>
        <taxon>Heligmosomidae</taxon>
        <taxon>Nippostrongylus</taxon>
    </lineage>
</organism>
<keyword evidence="2" id="KW-0862">Zinc</keyword>
<feature type="domain" description="RING-type" evidence="6">
    <location>
        <begin position="84"/>
        <end position="130"/>
    </location>
</feature>
<dbReference type="Proteomes" id="UP000271162">
    <property type="component" value="Unassembled WGS sequence"/>
</dbReference>
<evidence type="ECO:0000313" key="8">
    <source>
        <dbReference type="Proteomes" id="UP000271162"/>
    </source>
</evidence>
<dbReference type="GO" id="GO:0016567">
    <property type="term" value="P:protein ubiquitination"/>
    <property type="evidence" value="ECO:0007669"/>
    <property type="project" value="InterPro"/>
</dbReference>
<feature type="compositionally biased region" description="Polar residues" evidence="5">
    <location>
        <begin position="59"/>
        <end position="70"/>
    </location>
</feature>
<dbReference type="InterPro" id="IPR037381">
    <property type="entry name" value="RFWD3"/>
</dbReference>
<feature type="compositionally biased region" description="Polar residues" evidence="5">
    <location>
        <begin position="1"/>
        <end position="10"/>
    </location>
</feature>
<evidence type="ECO:0000256" key="3">
    <source>
        <dbReference type="PROSITE-ProRule" id="PRU00175"/>
    </source>
</evidence>
<dbReference type="STRING" id="27835.A0A0N4YP92"/>
<proteinExistence type="predicted"/>
<feature type="compositionally biased region" description="Acidic residues" evidence="5">
    <location>
        <begin position="17"/>
        <end position="40"/>
    </location>
</feature>
<dbReference type="WBParaSite" id="NBR_0001906301-mRNA-1">
    <property type="protein sequence ID" value="NBR_0001906301-mRNA-1"/>
    <property type="gene ID" value="NBR_0001906301"/>
</dbReference>
<evidence type="ECO:0000256" key="1">
    <source>
        <dbReference type="ARBA" id="ARBA00022771"/>
    </source>
</evidence>
<name>A0A0N4YP92_NIPBR</name>
<reference evidence="9" key="1">
    <citation type="submission" date="2017-02" db="UniProtKB">
        <authorList>
            <consortium name="WormBaseParasite"/>
        </authorList>
    </citation>
    <scope>IDENTIFICATION</scope>
</reference>
<dbReference type="InterPro" id="IPR001841">
    <property type="entry name" value="Znf_RING"/>
</dbReference>
<dbReference type="InterPro" id="IPR013083">
    <property type="entry name" value="Znf_RING/FYVE/PHD"/>
</dbReference>
<dbReference type="PANTHER" id="PTHR16047">
    <property type="entry name" value="RFWD3 PROTEIN"/>
    <property type="match status" value="1"/>
</dbReference>
<dbReference type="SUPFAM" id="SSF57850">
    <property type="entry name" value="RING/U-box"/>
    <property type="match status" value="1"/>
</dbReference>
<evidence type="ECO:0000256" key="5">
    <source>
        <dbReference type="SAM" id="MobiDB-lite"/>
    </source>
</evidence>
<dbReference type="SMART" id="SM00184">
    <property type="entry name" value="RING"/>
    <property type="match status" value="1"/>
</dbReference>
<accession>A0A0N4YP92</accession>
<evidence type="ECO:0000313" key="7">
    <source>
        <dbReference type="EMBL" id="VDL82793.1"/>
    </source>
</evidence>
<sequence>MQTFEHSLLQSGSETSASEEEEEERGDIDVTMMEDPDDSDDVQILDENVEQVGQKIRKNGSTVPTKSSGYNAAVEDDGDGDDGCSICYEEYTSAGEHRLASVKCGHFFGYSCIARWIRSEGRNAVCPTCKTKTSMKDVRKHYTAAVKVTDTSEVEMLRNSNAALHIRVSGLEVELARKDRELSDLIKRLQEGKSNVLANSAPNLVIQSRGGRMFLNPDRKELLAPGNTNADARALDFNGEYWAVGVACSQARNLFNPFGIRMLTINRREFKLREYYPLHSGRPRAVVFSPYESSLLLSGGEDKRAIVSMNGTIQKQWKMPNEKPVALGLGDGRVYEYSLDSDSSEPVRDYTWGVGHLPIIFTGYDPASSTLLVASFKKVVAFRNERAFPLLTNTEDQFDKMRSVSFDETSLHFAVTFGPGGRHPCISHRLYRLEAMIRFPSSAVVAVIRAVPSTCDSKKSIVVLADKAIFSITFGLTDNV</sequence>
<dbReference type="PROSITE" id="PS50089">
    <property type="entry name" value="ZF_RING_2"/>
    <property type="match status" value="1"/>
</dbReference>
<evidence type="ECO:0000313" key="9">
    <source>
        <dbReference type="WBParaSite" id="NBR_0001906301-mRNA-1"/>
    </source>
</evidence>
<keyword evidence="1 3" id="KW-0479">Metal-binding</keyword>
<evidence type="ECO:0000259" key="6">
    <source>
        <dbReference type="PROSITE" id="PS50089"/>
    </source>
</evidence>
<feature type="region of interest" description="Disordered" evidence="5">
    <location>
        <begin position="55"/>
        <end position="74"/>
    </location>
</feature>
<feature type="region of interest" description="Disordered" evidence="5">
    <location>
        <begin position="1"/>
        <end position="40"/>
    </location>
</feature>
<feature type="coiled-coil region" evidence="4">
    <location>
        <begin position="168"/>
        <end position="195"/>
    </location>
</feature>
<dbReference type="GO" id="GO:0036297">
    <property type="term" value="P:interstrand cross-link repair"/>
    <property type="evidence" value="ECO:0007669"/>
    <property type="project" value="InterPro"/>
</dbReference>
<dbReference type="GO" id="GO:0004842">
    <property type="term" value="F:ubiquitin-protein transferase activity"/>
    <property type="evidence" value="ECO:0007669"/>
    <property type="project" value="InterPro"/>
</dbReference>
<dbReference type="CDD" id="cd16450">
    <property type="entry name" value="mRING-C3HGC3_RFWD3"/>
    <property type="match status" value="1"/>
</dbReference>
<dbReference type="EMBL" id="UYSL01023879">
    <property type="protein sequence ID" value="VDL82793.1"/>
    <property type="molecule type" value="Genomic_DNA"/>
</dbReference>
<evidence type="ECO:0000256" key="2">
    <source>
        <dbReference type="ARBA" id="ARBA00022833"/>
    </source>
</evidence>
<dbReference type="Pfam" id="PF13639">
    <property type="entry name" value="zf-RING_2"/>
    <property type="match status" value="1"/>
</dbReference>
<keyword evidence="8" id="KW-1185">Reference proteome</keyword>
<dbReference type="GO" id="GO:0008270">
    <property type="term" value="F:zinc ion binding"/>
    <property type="evidence" value="ECO:0007669"/>
    <property type="project" value="UniProtKB-KW"/>
</dbReference>
<dbReference type="PANTHER" id="PTHR16047:SF7">
    <property type="entry name" value="E3 UBIQUITIN-PROTEIN LIGASE RFWD3"/>
    <property type="match status" value="1"/>
</dbReference>
<protein>
    <submittedName>
        <fullName evidence="9">RING-type domain-containing protein</fullName>
    </submittedName>
</protein>
<dbReference type="Gene3D" id="3.30.40.10">
    <property type="entry name" value="Zinc/RING finger domain, C3HC4 (zinc finger)"/>
    <property type="match status" value="1"/>
</dbReference>
<keyword evidence="4" id="KW-0175">Coiled coil</keyword>
<dbReference type="InterPro" id="IPR036322">
    <property type="entry name" value="WD40_repeat_dom_sf"/>
</dbReference>